<feature type="transmembrane region" description="Helical" evidence="10">
    <location>
        <begin position="276"/>
        <end position="293"/>
    </location>
</feature>
<dbReference type="AlphaFoldDB" id="A0AA39CQQ8"/>
<evidence type="ECO:0000256" key="1">
    <source>
        <dbReference type="ARBA" id="ARBA00004429"/>
    </source>
</evidence>
<dbReference type="GO" id="GO:0017004">
    <property type="term" value="P:cytochrome complex assembly"/>
    <property type="evidence" value="ECO:0007669"/>
    <property type="project" value="UniProtKB-KW"/>
</dbReference>
<keyword evidence="4" id="KW-0997">Cell inner membrane</keyword>
<evidence type="ECO:0000256" key="6">
    <source>
        <dbReference type="ARBA" id="ARBA00022748"/>
    </source>
</evidence>
<dbReference type="Pfam" id="PF03100">
    <property type="entry name" value="CcmE"/>
    <property type="match status" value="1"/>
</dbReference>
<evidence type="ECO:0000256" key="5">
    <source>
        <dbReference type="ARBA" id="ARBA00022692"/>
    </source>
</evidence>
<feature type="transmembrane region" description="Helical" evidence="10">
    <location>
        <begin position="389"/>
        <end position="409"/>
    </location>
</feature>
<evidence type="ECO:0000256" key="8">
    <source>
        <dbReference type="ARBA" id="ARBA00023136"/>
    </source>
</evidence>
<dbReference type="NCBIfam" id="TIGR00353">
    <property type="entry name" value="nrfE"/>
    <property type="match status" value="1"/>
</dbReference>
<dbReference type="PANTHER" id="PTHR43653:SF1">
    <property type="entry name" value="CYTOCHROME C-TYPE BIOGENESIS PROTEIN CCMF"/>
    <property type="match status" value="1"/>
</dbReference>
<dbReference type="GO" id="GO:0020037">
    <property type="term" value="F:heme binding"/>
    <property type="evidence" value="ECO:0007669"/>
    <property type="project" value="InterPro"/>
</dbReference>
<feature type="transmembrane region" description="Helical" evidence="10">
    <location>
        <begin position="357"/>
        <end position="377"/>
    </location>
</feature>
<evidence type="ECO:0000256" key="9">
    <source>
        <dbReference type="ARBA" id="ARBA00037230"/>
    </source>
</evidence>
<dbReference type="HAMAP" id="MF_01959">
    <property type="entry name" value="CcmE"/>
    <property type="match status" value="1"/>
</dbReference>
<feature type="transmembrane region" description="Helical" evidence="10">
    <location>
        <begin position="666"/>
        <end position="687"/>
    </location>
</feature>
<dbReference type="InterPro" id="IPR003567">
    <property type="entry name" value="Cyt_c_biogenesis"/>
</dbReference>
<feature type="transmembrane region" description="Helical" evidence="10">
    <location>
        <begin position="218"/>
        <end position="242"/>
    </location>
</feature>
<comment type="caution">
    <text evidence="13">The sequence shown here is derived from an EMBL/GenBank/DDBJ whole genome shotgun (WGS) entry which is preliminary data.</text>
</comment>
<evidence type="ECO:0000259" key="11">
    <source>
        <dbReference type="Pfam" id="PF01578"/>
    </source>
</evidence>
<dbReference type="Pfam" id="PF16327">
    <property type="entry name" value="CcmF_C"/>
    <property type="match status" value="1"/>
</dbReference>
<dbReference type="NCBIfam" id="NF009727">
    <property type="entry name" value="PRK13254.1-1"/>
    <property type="match status" value="1"/>
</dbReference>
<gene>
    <name evidence="13" type="primary">ccmF2</name>
    <name evidence="13" type="ORF">H2204_012699</name>
</gene>
<comment type="function">
    <text evidence="9">Required for the biogenesis of c-type cytochromes. Possible subunit of a heme lyase.</text>
</comment>
<proteinExistence type="inferred from homology"/>
<dbReference type="InterPro" id="IPR012340">
    <property type="entry name" value="NA-bd_OB-fold"/>
</dbReference>
<dbReference type="InterPro" id="IPR003568">
    <property type="entry name" value="Cyt_c_biogenesis_CcmF"/>
</dbReference>
<evidence type="ECO:0000256" key="3">
    <source>
        <dbReference type="ARBA" id="ARBA00022475"/>
    </source>
</evidence>
<evidence type="ECO:0000313" key="13">
    <source>
        <dbReference type="EMBL" id="KAJ9619329.1"/>
    </source>
</evidence>
<keyword evidence="5 10" id="KW-0812">Transmembrane</keyword>
<dbReference type="PRINTS" id="PR01410">
    <property type="entry name" value="CCBIOGENESIS"/>
</dbReference>
<feature type="transmembrane region" description="Helical" evidence="10">
    <location>
        <begin position="452"/>
        <end position="472"/>
    </location>
</feature>
<dbReference type="SUPFAM" id="SSF82093">
    <property type="entry name" value="Heme chaperone CcmE"/>
    <property type="match status" value="1"/>
</dbReference>
<dbReference type="PRINTS" id="PR01411">
    <property type="entry name" value="CCMFBIOGNSIS"/>
</dbReference>
<feature type="transmembrane region" description="Helical" evidence="10">
    <location>
        <begin position="45"/>
        <end position="66"/>
    </location>
</feature>
<organism evidence="13">
    <name type="scientific">Knufia peltigerae</name>
    <dbReference type="NCBI Taxonomy" id="1002370"/>
    <lineage>
        <taxon>Eukaryota</taxon>
        <taxon>Fungi</taxon>
        <taxon>Dikarya</taxon>
        <taxon>Ascomycota</taxon>
        <taxon>Pezizomycotina</taxon>
        <taxon>Eurotiomycetes</taxon>
        <taxon>Chaetothyriomycetidae</taxon>
        <taxon>Chaetothyriales</taxon>
        <taxon>Trichomeriaceae</taxon>
        <taxon>Knufia</taxon>
    </lineage>
</organism>
<dbReference type="InterPro" id="IPR002541">
    <property type="entry name" value="Cyt_c_assembly"/>
</dbReference>
<dbReference type="GO" id="GO:0015232">
    <property type="term" value="F:heme transmembrane transporter activity"/>
    <property type="evidence" value="ECO:0007669"/>
    <property type="project" value="InterPro"/>
</dbReference>
<feature type="transmembrane region" description="Helical" evidence="10">
    <location>
        <begin position="574"/>
        <end position="595"/>
    </location>
</feature>
<reference evidence="13" key="1">
    <citation type="submission" date="2022-10" db="EMBL/GenBank/DDBJ databases">
        <title>Culturing micro-colonial fungi from biological soil crusts in the Mojave desert and describing Neophaeococcomyces mojavensis, and introducing the new genera and species Taxawa tesnikishii.</title>
        <authorList>
            <person name="Kurbessoian T."/>
            <person name="Stajich J.E."/>
        </authorList>
    </citation>
    <scope>NUCLEOTIDE SEQUENCE</scope>
    <source>
        <strain evidence="13">TK_35</strain>
    </source>
</reference>
<feature type="transmembrane region" description="Helical" evidence="10">
    <location>
        <begin position="607"/>
        <end position="626"/>
    </location>
</feature>
<keyword evidence="6" id="KW-0201">Cytochrome c-type biogenesis</keyword>
<dbReference type="NCBIfam" id="NF009728">
    <property type="entry name" value="PRK13254.1-2"/>
    <property type="match status" value="1"/>
</dbReference>
<evidence type="ECO:0000256" key="7">
    <source>
        <dbReference type="ARBA" id="ARBA00022989"/>
    </source>
</evidence>
<feature type="transmembrane region" description="Helical" evidence="10">
    <location>
        <begin position="188"/>
        <end position="206"/>
    </location>
</feature>
<feature type="transmembrane region" description="Helical" evidence="10">
    <location>
        <begin position="792"/>
        <end position="812"/>
    </location>
</feature>
<dbReference type="NCBIfam" id="NF007691">
    <property type="entry name" value="PRK10369.1"/>
    <property type="match status" value="1"/>
</dbReference>
<accession>A0AA39CQQ8</accession>
<feature type="domain" description="Cytochrome c-type biogenesis protein CcmF C-terminal" evidence="12">
    <location>
        <begin position="495"/>
        <end position="814"/>
    </location>
</feature>
<dbReference type="InterPro" id="IPR004329">
    <property type="entry name" value="CcmE"/>
</dbReference>
<keyword evidence="7 10" id="KW-1133">Transmembrane helix</keyword>
<comment type="subcellular location">
    <subcellularLocation>
        <location evidence="1">Cell inner membrane</location>
        <topology evidence="1">Multi-pass membrane protein</topology>
    </subcellularLocation>
</comment>
<dbReference type="EMBL" id="JAPDRN010000133">
    <property type="protein sequence ID" value="KAJ9619329.1"/>
    <property type="molecule type" value="Genomic_DNA"/>
</dbReference>
<dbReference type="Gene3D" id="2.40.50.140">
    <property type="entry name" value="Nucleic acid-binding proteins"/>
    <property type="match status" value="1"/>
</dbReference>
<feature type="transmembrane region" description="Helical" evidence="10">
    <location>
        <begin position="632"/>
        <end position="654"/>
    </location>
</feature>
<keyword evidence="3" id="KW-1003">Cell membrane</keyword>
<comment type="similarity">
    <text evidence="2">Belongs to the CcmF/CycK/Ccl1/NrfE/CcsA family.</text>
</comment>
<protein>
    <submittedName>
        <fullName evidence="13">Cytochrome C biogenesis</fullName>
    </submittedName>
</protein>
<dbReference type="GO" id="GO:0005886">
    <property type="term" value="C:plasma membrane"/>
    <property type="evidence" value="ECO:0007669"/>
    <property type="project" value="UniProtKB-SubCell"/>
</dbReference>
<name>A0AA39CQQ8_9EURO</name>
<feature type="transmembrane region" description="Helical" evidence="10">
    <location>
        <begin position="492"/>
        <end position="513"/>
    </location>
</feature>
<evidence type="ECO:0000259" key="12">
    <source>
        <dbReference type="Pfam" id="PF16327"/>
    </source>
</evidence>
<feature type="transmembrane region" description="Helical" evidence="10">
    <location>
        <begin position="429"/>
        <end position="445"/>
    </location>
</feature>
<dbReference type="GO" id="GO:0017003">
    <property type="term" value="P:protein-heme linkage"/>
    <property type="evidence" value="ECO:0007669"/>
    <property type="project" value="InterPro"/>
</dbReference>
<feature type="transmembrane region" description="Helical" evidence="10">
    <location>
        <begin position="534"/>
        <end position="559"/>
    </location>
</feature>
<dbReference type="InterPro" id="IPR032523">
    <property type="entry name" value="CcmF_C"/>
</dbReference>
<feature type="transmembrane region" description="Helical" evidence="10">
    <location>
        <begin position="305"/>
        <end position="328"/>
    </location>
</feature>
<evidence type="ECO:0000256" key="10">
    <source>
        <dbReference type="SAM" id="Phobius"/>
    </source>
</evidence>
<dbReference type="PANTHER" id="PTHR43653">
    <property type="entry name" value="CYTOCHROME C ASSEMBLY PROTEIN-RELATED"/>
    <property type="match status" value="1"/>
</dbReference>
<sequence length="819" mass="88583">MAAYAQRPTAGATPPAAAAGAWQRVGTSAAGHRAQPMTPVQRRRMIWVLLLLLASGLATTLVAFALQRNIAYLYTPSEVLRGDVDAQSRFRLGGMVVKGSFDRPSGSLQAHFVVTDGDATLPVSTDRILPDMFREGTAVVASGRLQDGTFVADEVLAKHDENYVPKEVADKMGDAHRKHDVPVTAPEILLLCALLASLLQAVLPLVGAQRGNDAWMAVARPAAFAQLLLLAGAFAVLTAAFVQQDFSVRYVAENSNSLLPLIYRYSAVWGAHEGSLLMWALVLALWTGAVALFSRHLPAPVQARVLAVMGVVSVGFLAFLIFTSNPFLRLDPVPLEGRDLNPLLQDPGLIIHPPMLYLGYVGFAVPFAFAVAALLEGRVDARWQRWTRPWTNVAWGFLTLGIALGSWWAYYELGWGGWWFWDPVENASFMPWLVGAALIHSQAVTEKRGTFGSWTLLLAIAAFALSLLGTFLVRSGVLTSVHSFAADPSRGLFILIFLSVLVGGSLLLYALRAPRLAVDAGDPRRGFTATSRETLLLANNLLLASACAMVLLGTLYPLLADALSLGKISVGPPYFGSLFLLLMAPMVMLLPFGPLVKWQRDQPSSALALLLPWAGLAVLLGAWAWWQAPQNGWKAGIGVAAAAWVGLGTARFVWQRLRGNGRFTTEMLGMIVAHAGVAVFLAGALLVEALNVQREVALSPGQQVVVAGHEVRFEGVDHREGPNFIADRGHLRVLRDGRELALLHPEKRQYASGGQVMTEAGIDARLSGDVYVALGESLGNNAWAVRVHIKPFVRWIWLGALLMALGGFITAADRRFRRP</sequence>
<feature type="domain" description="Cytochrome c assembly protein" evidence="11">
    <location>
        <begin position="269"/>
        <end position="475"/>
    </location>
</feature>
<evidence type="ECO:0000256" key="4">
    <source>
        <dbReference type="ARBA" id="ARBA00022519"/>
    </source>
</evidence>
<evidence type="ECO:0000256" key="2">
    <source>
        <dbReference type="ARBA" id="ARBA00009186"/>
    </source>
</evidence>
<dbReference type="Pfam" id="PF01578">
    <property type="entry name" value="Cytochrom_C_asm"/>
    <property type="match status" value="1"/>
</dbReference>
<keyword evidence="8 10" id="KW-0472">Membrane</keyword>
<dbReference type="InterPro" id="IPR036127">
    <property type="entry name" value="CcmE-like_sf"/>
</dbReference>